<dbReference type="PANTHER" id="PTHR38040:SF1">
    <property type="entry name" value="UBIQUINONE BIOSYNTHESIS ACCESSORY FACTOR UBIK"/>
    <property type="match status" value="1"/>
</dbReference>
<dbReference type="AlphaFoldDB" id="A0A3B0W037"/>
<dbReference type="GO" id="GO:0005829">
    <property type="term" value="C:cytosol"/>
    <property type="evidence" value="ECO:0007669"/>
    <property type="project" value="TreeGrafter"/>
</dbReference>
<gene>
    <name evidence="2" type="ORF">MNBD_GAMMA03-321</name>
</gene>
<dbReference type="HAMAP" id="MF_02216">
    <property type="entry name" value="UbiK"/>
    <property type="match status" value="1"/>
</dbReference>
<reference evidence="2" key="1">
    <citation type="submission" date="2018-06" db="EMBL/GenBank/DDBJ databases">
        <authorList>
            <person name="Zhirakovskaya E."/>
        </authorList>
    </citation>
    <scope>NUCLEOTIDE SEQUENCE</scope>
</reference>
<dbReference type="PANTHER" id="PTHR38040">
    <property type="entry name" value="UBIQUINONE BIOSYNTHESIS ACCESSORY FACTOR UBIK"/>
    <property type="match status" value="1"/>
</dbReference>
<keyword evidence="1" id="KW-0175">Coiled coil</keyword>
<feature type="coiled-coil region" evidence="1">
    <location>
        <begin position="59"/>
        <end position="86"/>
    </location>
</feature>
<organism evidence="2">
    <name type="scientific">hydrothermal vent metagenome</name>
    <dbReference type="NCBI Taxonomy" id="652676"/>
    <lineage>
        <taxon>unclassified sequences</taxon>
        <taxon>metagenomes</taxon>
        <taxon>ecological metagenomes</taxon>
    </lineage>
</organism>
<sequence>MLNPSQLEEMVKKLAEVIPQGMGSVPSNIQDQIRVVLARTLEKIELVSREEFDVQAGVLAKTRQTLDRLEKTVAELELKNNIKHQNDESC</sequence>
<evidence type="ECO:0000256" key="1">
    <source>
        <dbReference type="SAM" id="Coils"/>
    </source>
</evidence>
<evidence type="ECO:0008006" key="3">
    <source>
        <dbReference type="Google" id="ProtNLM"/>
    </source>
</evidence>
<proteinExistence type="inferred from homology"/>
<dbReference type="InterPro" id="IPR007475">
    <property type="entry name" value="UbiK"/>
</dbReference>
<dbReference type="Pfam" id="PF04380">
    <property type="entry name" value="BMFP"/>
    <property type="match status" value="1"/>
</dbReference>
<protein>
    <recommendedName>
        <fullName evidence="3">Ubiquinone biosynthesis accessory factor UbiK</fullName>
    </recommendedName>
</protein>
<accession>A0A3B0W037</accession>
<dbReference type="EMBL" id="UOFC01000271">
    <property type="protein sequence ID" value="VAW49298.1"/>
    <property type="molecule type" value="Genomic_DNA"/>
</dbReference>
<evidence type="ECO:0000313" key="2">
    <source>
        <dbReference type="EMBL" id="VAW49298.1"/>
    </source>
</evidence>
<name>A0A3B0W037_9ZZZZ</name>